<dbReference type="Gene3D" id="1.10.1040.10">
    <property type="entry name" value="N-(1-d-carboxylethyl)-l-norvaline Dehydrogenase, domain 2"/>
    <property type="match status" value="1"/>
</dbReference>
<evidence type="ECO:0000313" key="6">
    <source>
        <dbReference type="EMBL" id="SOH94926.1"/>
    </source>
</evidence>
<feature type="domain" description="6-phosphogluconate dehydrogenase NADP-binding" evidence="4">
    <location>
        <begin position="5"/>
        <end position="155"/>
    </location>
</feature>
<dbReference type="GO" id="GO:0050661">
    <property type="term" value="F:NADP binding"/>
    <property type="evidence" value="ECO:0007669"/>
    <property type="project" value="InterPro"/>
</dbReference>
<dbReference type="InterPro" id="IPR006115">
    <property type="entry name" value="6PGDH_NADP-bd"/>
</dbReference>
<dbReference type="PIRSF" id="PIRSF000103">
    <property type="entry name" value="HIBADH"/>
    <property type="match status" value="1"/>
</dbReference>
<dbReference type="InterPro" id="IPR013328">
    <property type="entry name" value="6PGD_dom2"/>
</dbReference>
<dbReference type="InterPro" id="IPR015815">
    <property type="entry name" value="HIBADH-related"/>
</dbReference>
<dbReference type="PANTHER" id="PTHR43060">
    <property type="entry name" value="3-HYDROXYISOBUTYRATE DEHYDROGENASE-LIKE 1, MITOCHONDRIAL-RELATED"/>
    <property type="match status" value="1"/>
</dbReference>
<dbReference type="InterPro" id="IPR008927">
    <property type="entry name" value="6-PGluconate_DH-like_C_sf"/>
</dbReference>
<evidence type="ECO:0000256" key="3">
    <source>
        <dbReference type="PIRSR" id="PIRSR000103-1"/>
    </source>
</evidence>
<dbReference type="GO" id="GO:0051287">
    <property type="term" value="F:NAD binding"/>
    <property type="evidence" value="ECO:0007669"/>
    <property type="project" value="InterPro"/>
</dbReference>
<evidence type="ECO:0000256" key="2">
    <source>
        <dbReference type="ARBA" id="ARBA00023027"/>
    </source>
</evidence>
<dbReference type="SUPFAM" id="SSF48179">
    <property type="entry name" value="6-phosphogluconate dehydrogenase C-terminal domain-like"/>
    <property type="match status" value="1"/>
</dbReference>
<dbReference type="GO" id="GO:0016491">
    <property type="term" value="F:oxidoreductase activity"/>
    <property type="evidence" value="ECO:0007669"/>
    <property type="project" value="UniProtKB-KW"/>
</dbReference>
<keyword evidence="2" id="KW-0520">NAD</keyword>
<evidence type="ECO:0000313" key="7">
    <source>
        <dbReference type="Proteomes" id="UP000220034"/>
    </source>
</evidence>
<dbReference type="AlphaFoldDB" id="A0A2C9CU85"/>
<organism evidence="6 7">
    <name type="scientific">Pontivivens marinum</name>
    <dbReference type="NCBI Taxonomy" id="1690039"/>
    <lineage>
        <taxon>Bacteria</taxon>
        <taxon>Pseudomonadati</taxon>
        <taxon>Pseudomonadota</taxon>
        <taxon>Alphaproteobacteria</taxon>
        <taxon>Rhodobacterales</taxon>
        <taxon>Paracoccaceae</taxon>
        <taxon>Pontivivens</taxon>
    </lineage>
</organism>
<feature type="active site" evidence="3">
    <location>
        <position position="164"/>
    </location>
</feature>
<dbReference type="PANTHER" id="PTHR43060:SF15">
    <property type="entry name" value="3-HYDROXYISOBUTYRATE DEHYDROGENASE-LIKE 1, MITOCHONDRIAL-RELATED"/>
    <property type="match status" value="1"/>
</dbReference>
<dbReference type="Gene3D" id="3.40.50.720">
    <property type="entry name" value="NAD(P)-binding Rossmann-like Domain"/>
    <property type="match status" value="1"/>
</dbReference>
<dbReference type="Proteomes" id="UP000220034">
    <property type="component" value="Unassembled WGS sequence"/>
</dbReference>
<dbReference type="EMBL" id="OCTN01000006">
    <property type="protein sequence ID" value="SOH94926.1"/>
    <property type="molecule type" value="Genomic_DNA"/>
</dbReference>
<keyword evidence="1" id="KW-0560">Oxidoreductase</keyword>
<dbReference type="Pfam" id="PF14833">
    <property type="entry name" value="NAD_binding_11"/>
    <property type="match status" value="1"/>
</dbReference>
<protein>
    <submittedName>
        <fullName evidence="6">2-hydroxy-3-oxopropionate reductase</fullName>
    </submittedName>
</protein>
<evidence type="ECO:0000256" key="1">
    <source>
        <dbReference type="ARBA" id="ARBA00023002"/>
    </source>
</evidence>
<dbReference type="InterPro" id="IPR029154">
    <property type="entry name" value="HIBADH-like_NADP-bd"/>
</dbReference>
<proteinExistence type="predicted"/>
<feature type="domain" description="3-hydroxyisobutyrate dehydrogenase-like NAD-binding" evidence="5">
    <location>
        <begin position="158"/>
        <end position="275"/>
    </location>
</feature>
<dbReference type="InterPro" id="IPR036291">
    <property type="entry name" value="NAD(P)-bd_dom_sf"/>
</dbReference>
<accession>A0A2C9CU85</accession>
<name>A0A2C9CU85_9RHOB</name>
<dbReference type="SUPFAM" id="SSF51735">
    <property type="entry name" value="NAD(P)-binding Rossmann-fold domains"/>
    <property type="match status" value="1"/>
</dbReference>
<dbReference type="RefSeq" id="WP_180956008.1">
    <property type="nucleotide sequence ID" value="NZ_OCTN01000006.1"/>
</dbReference>
<dbReference type="Pfam" id="PF03446">
    <property type="entry name" value="NAD_binding_2"/>
    <property type="match status" value="1"/>
</dbReference>
<evidence type="ECO:0000259" key="5">
    <source>
        <dbReference type="Pfam" id="PF14833"/>
    </source>
</evidence>
<sequence length="284" mass="29633">MTRPIGIFGIGLIGNAIAIRLISNGYQVSGCDPDPARGAALEQMGGKACDAQSIWETGCVFSCVFDTDQLESLIVDAPAITATLISVSTCDPDRMAGLGQMAAAKGITLIEAPISGTSRSLAAGDVLLMVAGDRDVAHDLAPVFQALSRAHIHVGDHGNGNRAKLAINLVLGLNRAALAEGMVFAETLGIAPDDFLNLAKASAAYSSVMDGKGTLMATRDFTAQGRIVQSHKDFELIADKAAQANQGLPFTQTYLNMMRDALDHGEGDLDNSAVLLPIARAKPD</sequence>
<keyword evidence="7" id="KW-1185">Reference proteome</keyword>
<evidence type="ECO:0000259" key="4">
    <source>
        <dbReference type="Pfam" id="PF03446"/>
    </source>
</evidence>
<reference evidence="7" key="1">
    <citation type="submission" date="2017-09" db="EMBL/GenBank/DDBJ databases">
        <authorList>
            <person name="Varghese N."/>
            <person name="Submissions S."/>
        </authorList>
    </citation>
    <scope>NUCLEOTIDE SEQUENCE [LARGE SCALE GENOMIC DNA]</scope>
    <source>
        <strain evidence="7">C7</strain>
    </source>
</reference>
<gene>
    <name evidence="6" type="ORF">SAMN06273572_10677</name>
</gene>